<keyword evidence="3" id="KW-1185">Reference proteome</keyword>
<keyword evidence="1" id="KW-0812">Transmembrane</keyword>
<name>A0AAE1F159_PETCI</name>
<comment type="caution">
    <text evidence="2">The sequence shown here is derived from an EMBL/GenBank/DDBJ whole genome shotgun (WGS) entry which is preliminary data.</text>
</comment>
<proteinExistence type="predicted"/>
<dbReference type="EMBL" id="JAWQEG010003572">
    <property type="protein sequence ID" value="KAK3865500.1"/>
    <property type="molecule type" value="Genomic_DNA"/>
</dbReference>
<organism evidence="2 3">
    <name type="scientific">Petrolisthes cinctipes</name>
    <name type="common">Flat porcelain crab</name>
    <dbReference type="NCBI Taxonomy" id="88211"/>
    <lineage>
        <taxon>Eukaryota</taxon>
        <taxon>Metazoa</taxon>
        <taxon>Ecdysozoa</taxon>
        <taxon>Arthropoda</taxon>
        <taxon>Crustacea</taxon>
        <taxon>Multicrustacea</taxon>
        <taxon>Malacostraca</taxon>
        <taxon>Eumalacostraca</taxon>
        <taxon>Eucarida</taxon>
        <taxon>Decapoda</taxon>
        <taxon>Pleocyemata</taxon>
        <taxon>Anomura</taxon>
        <taxon>Galatheoidea</taxon>
        <taxon>Porcellanidae</taxon>
        <taxon>Petrolisthes</taxon>
    </lineage>
</organism>
<dbReference type="GO" id="GO:0005739">
    <property type="term" value="C:mitochondrion"/>
    <property type="evidence" value="ECO:0007669"/>
    <property type="project" value="InterPro"/>
</dbReference>
<keyword evidence="1" id="KW-1133">Transmembrane helix</keyword>
<dbReference type="Pfam" id="PF05821">
    <property type="entry name" value="NDUF_B8"/>
    <property type="match status" value="1"/>
</dbReference>
<gene>
    <name evidence="2" type="ORF">Pcinc_028895</name>
</gene>
<dbReference type="Proteomes" id="UP001286313">
    <property type="component" value="Unassembled WGS sequence"/>
</dbReference>
<dbReference type="InterPro" id="IPR008699">
    <property type="entry name" value="NDUFB8"/>
</dbReference>
<sequence>MAAISRGILISRQYSGLLGLQTTRNAGAWNKDWMPGPYPKTEEERLRAARKYGLRPDEYKPVPDDGLGAGDYPDVPLVSAESRNPFTNWDYPEHRRNFGEPLHQNFDIYGLDRVNASQQPRFSATHQFLSFASVMAFFLGTYYYFEDRKMHWPLQPRFSATHQFLSFASVMAFFLGTYYYFEDRKMHWPLLPKQFPKEGVTHYTFEKSE</sequence>
<dbReference type="AlphaFoldDB" id="A0AAE1F159"/>
<protein>
    <recommendedName>
        <fullName evidence="4">NADH dehydrogenase [ubiquinone] 1 beta subcomplex subunit 8, mitochondrial</fullName>
    </recommendedName>
</protein>
<feature type="transmembrane region" description="Helical" evidence="1">
    <location>
        <begin position="165"/>
        <end position="181"/>
    </location>
</feature>
<evidence type="ECO:0000256" key="1">
    <source>
        <dbReference type="SAM" id="Phobius"/>
    </source>
</evidence>
<evidence type="ECO:0000313" key="2">
    <source>
        <dbReference type="EMBL" id="KAK3865500.1"/>
    </source>
</evidence>
<feature type="transmembrane region" description="Helical" evidence="1">
    <location>
        <begin position="128"/>
        <end position="145"/>
    </location>
</feature>
<keyword evidence="1" id="KW-0472">Membrane</keyword>
<reference evidence="2" key="1">
    <citation type="submission" date="2023-10" db="EMBL/GenBank/DDBJ databases">
        <title>Genome assemblies of two species of porcelain crab, Petrolisthes cinctipes and Petrolisthes manimaculis (Anomura: Porcellanidae).</title>
        <authorList>
            <person name="Angst P."/>
        </authorList>
    </citation>
    <scope>NUCLEOTIDE SEQUENCE</scope>
    <source>
        <strain evidence="2">PB745_01</strain>
        <tissue evidence="2">Gill</tissue>
    </source>
</reference>
<evidence type="ECO:0008006" key="4">
    <source>
        <dbReference type="Google" id="ProtNLM"/>
    </source>
</evidence>
<dbReference type="PANTHER" id="PTHR12840:SF1">
    <property type="entry name" value="NADH DEHYDROGENASE [UBIQUINONE] 1 BETA SUBCOMPLEX SUBUNIT 8, MITOCHONDRIAL"/>
    <property type="match status" value="1"/>
</dbReference>
<accession>A0AAE1F159</accession>
<evidence type="ECO:0000313" key="3">
    <source>
        <dbReference type="Proteomes" id="UP001286313"/>
    </source>
</evidence>
<dbReference type="PANTHER" id="PTHR12840">
    <property type="entry name" value="NADH-UBIQUINONE OXIDOREDUCTASE ASHI SUBUNIT"/>
    <property type="match status" value="1"/>
</dbReference>